<evidence type="ECO:0000256" key="2">
    <source>
        <dbReference type="ARBA" id="ARBA00022898"/>
    </source>
</evidence>
<dbReference type="Proteomes" id="UP000955338">
    <property type="component" value="Chromosome"/>
</dbReference>
<keyword evidence="5" id="KW-0804">Transcription</keyword>
<gene>
    <name evidence="6" type="ORF">CEP48_02985</name>
</gene>
<organism evidence="6 7">
    <name type="scientific">Mergibacter septicus</name>
    <dbReference type="NCBI Taxonomy" id="221402"/>
    <lineage>
        <taxon>Bacteria</taxon>
        <taxon>Pseudomonadati</taxon>
        <taxon>Pseudomonadota</taxon>
        <taxon>Gammaproteobacteria</taxon>
        <taxon>Pasteurellales</taxon>
        <taxon>Pasteurellaceae</taxon>
        <taxon>Mergibacter</taxon>
    </lineage>
</organism>
<name>A0A8D4LJ46_9PAST</name>
<keyword evidence="2" id="KW-0663">Pyridoxal phosphate</keyword>
<dbReference type="Gene3D" id="3.40.640.10">
    <property type="entry name" value="Type I PLP-dependent aspartate aminotransferase-like (Major domain)"/>
    <property type="match status" value="1"/>
</dbReference>
<evidence type="ECO:0000313" key="6">
    <source>
        <dbReference type="EMBL" id="QDJ14444.1"/>
    </source>
</evidence>
<sequence length="477" mass="55578">MQNFVCKLDKELPIPLYLQIYQQIKQDIDHGRLKLATKLPSKRKLADFLAVSQTTIETAYAQLQAEGYIESRSRSGFFVSFDSSIYFTPPAISPTPPTDNPKNHYRYDFTPHRIDTTLFPFASWKKQFKLLFASTDNNLLDLGDPQGDKVLREQIRQYLYHSRGVNCEIDQIIIGAGVEVCLSKLLILLEQLDPKQDIVCGMEYYGYSSVEQLFLERKKKVIKFPLIADEQKNGQYKTDFASLNQLPVNLLYLTPSHQYPYSNVLPIAERHQLLNWSSQENFRFIIEDDYDSEFRYKGRPIPALQYLDQQGKVIYLGSFSKLLMPSLRLAFMVLPPILLAQYRQLNYHSHCTVPRINQQLLAKFIQSGDFEKHLYRMRTTYRKKMELLCKLLHPYRDKIHYYGEQVGFYLLIELSKEQRSLLELQQLALAGGIKTYPIKHPKQTLFVLGFGHFSPQELEAAITLLIKQWGYDKNNIS</sequence>
<dbReference type="InterPro" id="IPR015421">
    <property type="entry name" value="PyrdxlP-dep_Trfase_major"/>
</dbReference>
<evidence type="ECO:0000313" key="7">
    <source>
        <dbReference type="Proteomes" id="UP000955338"/>
    </source>
</evidence>
<dbReference type="PANTHER" id="PTHR46577">
    <property type="entry name" value="HTH-TYPE TRANSCRIPTIONAL REGULATORY PROTEIN GABR"/>
    <property type="match status" value="1"/>
</dbReference>
<evidence type="ECO:0000256" key="4">
    <source>
        <dbReference type="ARBA" id="ARBA00023125"/>
    </source>
</evidence>
<dbReference type="PANTHER" id="PTHR46577:SF1">
    <property type="entry name" value="HTH-TYPE TRANSCRIPTIONAL REGULATORY PROTEIN GABR"/>
    <property type="match status" value="1"/>
</dbReference>
<keyword evidence="7" id="KW-1185">Reference proteome</keyword>
<dbReference type="InterPro" id="IPR036388">
    <property type="entry name" value="WH-like_DNA-bd_sf"/>
</dbReference>
<protein>
    <submittedName>
        <fullName evidence="6">GntR family transcriptional regulator</fullName>
    </submittedName>
</protein>
<evidence type="ECO:0000256" key="1">
    <source>
        <dbReference type="ARBA" id="ARBA00005384"/>
    </source>
</evidence>
<proteinExistence type="inferred from homology"/>
<dbReference type="InterPro" id="IPR004839">
    <property type="entry name" value="Aminotransferase_I/II_large"/>
</dbReference>
<dbReference type="RefSeq" id="WP_261919473.1">
    <property type="nucleotide sequence ID" value="NZ_CP022011.1"/>
</dbReference>
<evidence type="ECO:0000256" key="5">
    <source>
        <dbReference type="ARBA" id="ARBA00023163"/>
    </source>
</evidence>
<dbReference type="GO" id="GO:0003700">
    <property type="term" value="F:DNA-binding transcription factor activity"/>
    <property type="evidence" value="ECO:0007669"/>
    <property type="project" value="InterPro"/>
</dbReference>
<dbReference type="PROSITE" id="PS50949">
    <property type="entry name" value="HTH_GNTR"/>
    <property type="match status" value="1"/>
</dbReference>
<dbReference type="InterPro" id="IPR036390">
    <property type="entry name" value="WH_DNA-bd_sf"/>
</dbReference>
<dbReference type="Pfam" id="PF00392">
    <property type="entry name" value="GntR"/>
    <property type="match status" value="1"/>
</dbReference>
<comment type="similarity">
    <text evidence="1">In the C-terminal section; belongs to the class-I pyridoxal-phosphate-dependent aminotransferase family.</text>
</comment>
<accession>A0A8D4LJ46</accession>
<dbReference type="SMART" id="SM00345">
    <property type="entry name" value="HTH_GNTR"/>
    <property type="match status" value="1"/>
</dbReference>
<dbReference type="SUPFAM" id="SSF53383">
    <property type="entry name" value="PLP-dependent transferases"/>
    <property type="match status" value="1"/>
</dbReference>
<dbReference type="Pfam" id="PF00155">
    <property type="entry name" value="Aminotran_1_2"/>
    <property type="match status" value="1"/>
</dbReference>
<dbReference type="AlphaFoldDB" id="A0A8D4LJ46"/>
<dbReference type="GO" id="GO:0003677">
    <property type="term" value="F:DNA binding"/>
    <property type="evidence" value="ECO:0007669"/>
    <property type="project" value="UniProtKB-KW"/>
</dbReference>
<keyword evidence="3" id="KW-0805">Transcription regulation</keyword>
<dbReference type="SUPFAM" id="SSF46785">
    <property type="entry name" value="Winged helix' DNA-binding domain"/>
    <property type="match status" value="1"/>
</dbReference>
<dbReference type="InterPro" id="IPR015424">
    <property type="entry name" value="PyrdxlP-dep_Trfase"/>
</dbReference>
<dbReference type="CDD" id="cd00609">
    <property type="entry name" value="AAT_like"/>
    <property type="match status" value="1"/>
</dbReference>
<reference evidence="6" key="1">
    <citation type="submission" date="2017-06" db="EMBL/GenBank/DDBJ databases">
        <title>Genome sequencing of pathogenic and non-pathogenic strains within Bisgaard taxon 40.</title>
        <authorList>
            <person name="Ladner J.T."/>
            <person name="Lovett S.P."/>
            <person name="Koroleva G."/>
            <person name="Lorch J.M."/>
        </authorList>
    </citation>
    <scope>NUCLEOTIDE SEQUENCE</scope>
    <source>
        <strain evidence="6">27576-1-I1</strain>
    </source>
</reference>
<dbReference type="CDD" id="cd07377">
    <property type="entry name" value="WHTH_GntR"/>
    <property type="match status" value="1"/>
</dbReference>
<dbReference type="Gene3D" id="1.10.10.10">
    <property type="entry name" value="Winged helix-like DNA-binding domain superfamily/Winged helix DNA-binding domain"/>
    <property type="match status" value="1"/>
</dbReference>
<dbReference type="GO" id="GO:0030170">
    <property type="term" value="F:pyridoxal phosphate binding"/>
    <property type="evidence" value="ECO:0007669"/>
    <property type="project" value="InterPro"/>
</dbReference>
<dbReference type="InterPro" id="IPR000524">
    <property type="entry name" value="Tscrpt_reg_HTH_GntR"/>
</dbReference>
<keyword evidence="4" id="KW-0238">DNA-binding</keyword>
<dbReference type="PRINTS" id="PR00035">
    <property type="entry name" value="HTHGNTR"/>
</dbReference>
<dbReference type="EMBL" id="CP022011">
    <property type="protein sequence ID" value="QDJ14444.1"/>
    <property type="molecule type" value="Genomic_DNA"/>
</dbReference>
<dbReference type="InterPro" id="IPR051446">
    <property type="entry name" value="HTH_trans_reg/aminotransferase"/>
</dbReference>
<evidence type="ECO:0000256" key="3">
    <source>
        <dbReference type="ARBA" id="ARBA00023015"/>
    </source>
</evidence>